<comment type="caution">
    <text evidence="1">The sequence shown here is derived from an EMBL/GenBank/DDBJ whole genome shotgun (WGS) entry which is preliminary data.</text>
</comment>
<keyword evidence="2" id="KW-1185">Reference proteome</keyword>
<reference evidence="1" key="1">
    <citation type="submission" date="2021-02" db="EMBL/GenBank/DDBJ databases">
        <authorList>
            <person name="Nowell W R."/>
        </authorList>
    </citation>
    <scope>NUCLEOTIDE SEQUENCE</scope>
    <source>
        <strain evidence="1">Ploen Becks lab</strain>
    </source>
</reference>
<dbReference type="EMBL" id="CAJNOC010002262">
    <property type="protein sequence ID" value="CAF0922589.1"/>
    <property type="molecule type" value="Genomic_DNA"/>
</dbReference>
<proteinExistence type="predicted"/>
<dbReference type="Proteomes" id="UP000663879">
    <property type="component" value="Unassembled WGS sequence"/>
</dbReference>
<dbReference type="AlphaFoldDB" id="A0A814B4D6"/>
<gene>
    <name evidence="1" type="ORF">OXX778_LOCUS12466</name>
</gene>
<evidence type="ECO:0000313" key="2">
    <source>
        <dbReference type="Proteomes" id="UP000663879"/>
    </source>
</evidence>
<protein>
    <submittedName>
        <fullName evidence="1">Uncharacterized protein</fullName>
    </submittedName>
</protein>
<organism evidence="1 2">
    <name type="scientific">Brachionus calyciflorus</name>
    <dbReference type="NCBI Taxonomy" id="104777"/>
    <lineage>
        <taxon>Eukaryota</taxon>
        <taxon>Metazoa</taxon>
        <taxon>Spiralia</taxon>
        <taxon>Gnathifera</taxon>
        <taxon>Rotifera</taxon>
        <taxon>Eurotatoria</taxon>
        <taxon>Monogononta</taxon>
        <taxon>Pseudotrocha</taxon>
        <taxon>Ploima</taxon>
        <taxon>Brachionidae</taxon>
        <taxon>Brachionus</taxon>
    </lineage>
</organism>
<accession>A0A814B4D6</accession>
<sequence length="156" mass="18723">MNNKLDNLGNDDSKELREGTNITLEHQHNQNLNQTNYVSKVENNGSTAEELNTKIDEFTHPIFNENPSNLYELDHLVVSSKERYVFKKIRQIKQFKEQQGITNNQVSREIFKLFKIHLSNNIIVKLDSCDLNYRYFFQKIVYYMRWYENRVKKIQT</sequence>
<name>A0A814B4D6_9BILA</name>
<evidence type="ECO:0000313" key="1">
    <source>
        <dbReference type="EMBL" id="CAF0922589.1"/>
    </source>
</evidence>